<dbReference type="PROSITE" id="PS50158">
    <property type="entry name" value="ZF_CCHC"/>
    <property type="match status" value="1"/>
</dbReference>
<dbReference type="SMART" id="SM00343">
    <property type="entry name" value="ZnF_C2HC"/>
    <property type="match status" value="2"/>
</dbReference>
<dbReference type="SUPFAM" id="SSF57756">
    <property type="entry name" value="Retrovirus zinc finger-like domains"/>
    <property type="match status" value="1"/>
</dbReference>
<dbReference type="InterPro" id="IPR036875">
    <property type="entry name" value="Znf_CCHC_sf"/>
</dbReference>
<name>A0A8C5GE18_GOUWI</name>
<evidence type="ECO:0000256" key="2">
    <source>
        <dbReference type="SAM" id="MobiDB-lite"/>
    </source>
</evidence>
<keyword evidence="1" id="KW-0862">Zinc</keyword>
<dbReference type="GO" id="GO:0008270">
    <property type="term" value="F:zinc ion binding"/>
    <property type="evidence" value="ECO:0007669"/>
    <property type="project" value="UniProtKB-KW"/>
</dbReference>
<reference evidence="4" key="2">
    <citation type="submission" date="2025-08" db="UniProtKB">
        <authorList>
            <consortium name="Ensembl"/>
        </authorList>
    </citation>
    <scope>IDENTIFICATION</scope>
</reference>
<feature type="domain" description="CCHC-type" evidence="3">
    <location>
        <begin position="218"/>
        <end position="233"/>
    </location>
</feature>
<dbReference type="GO" id="GO:0003676">
    <property type="term" value="F:nucleic acid binding"/>
    <property type="evidence" value="ECO:0007669"/>
    <property type="project" value="InterPro"/>
</dbReference>
<protein>
    <recommendedName>
        <fullName evidence="3">CCHC-type domain-containing protein</fullName>
    </recommendedName>
</protein>
<dbReference type="InterPro" id="IPR001878">
    <property type="entry name" value="Znf_CCHC"/>
</dbReference>
<reference evidence="4" key="3">
    <citation type="submission" date="2025-09" db="UniProtKB">
        <authorList>
            <consortium name="Ensembl"/>
        </authorList>
    </citation>
    <scope>IDENTIFICATION</scope>
</reference>
<evidence type="ECO:0000259" key="3">
    <source>
        <dbReference type="PROSITE" id="PS50158"/>
    </source>
</evidence>
<dbReference type="Ensembl" id="ENSGWIT00000031533.1">
    <property type="protein sequence ID" value="ENSGWIP00000028876.1"/>
    <property type="gene ID" value="ENSGWIG00000015113.1"/>
</dbReference>
<keyword evidence="1" id="KW-0479">Metal-binding</keyword>
<keyword evidence="5" id="KW-1185">Reference proteome</keyword>
<dbReference type="Gene3D" id="4.10.60.10">
    <property type="entry name" value="Zinc finger, CCHC-type"/>
    <property type="match status" value="1"/>
</dbReference>
<feature type="region of interest" description="Disordered" evidence="2">
    <location>
        <begin position="281"/>
        <end position="327"/>
    </location>
</feature>
<accession>A0A8C5GE18</accession>
<evidence type="ECO:0000313" key="4">
    <source>
        <dbReference type="Ensembl" id="ENSGWIP00000028876.1"/>
    </source>
</evidence>
<dbReference type="AlphaFoldDB" id="A0A8C5GE18"/>
<proteinExistence type="predicted"/>
<organism evidence="4 5">
    <name type="scientific">Gouania willdenowi</name>
    <name type="common">Blunt-snouted clingfish</name>
    <name type="synonym">Lepadogaster willdenowi</name>
    <dbReference type="NCBI Taxonomy" id="441366"/>
    <lineage>
        <taxon>Eukaryota</taxon>
        <taxon>Metazoa</taxon>
        <taxon>Chordata</taxon>
        <taxon>Craniata</taxon>
        <taxon>Vertebrata</taxon>
        <taxon>Euteleostomi</taxon>
        <taxon>Actinopterygii</taxon>
        <taxon>Neopterygii</taxon>
        <taxon>Teleostei</taxon>
        <taxon>Neoteleostei</taxon>
        <taxon>Acanthomorphata</taxon>
        <taxon>Ovalentaria</taxon>
        <taxon>Blenniimorphae</taxon>
        <taxon>Blenniiformes</taxon>
        <taxon>Gobiesocoidei</taxon>
        <taxon>Gobiesocidae</taxon>
        <taxon>Gobiesocinae</taxon>
        <taxon>Gouania</taxon>
    </lineage>
</organism>
<evidence type="ECO:0000256" key="1">
    <source>
        <dbReference type="PROSITE-ProRule" id="PRU00047"/>
    </source>
</evidence>
<dbReference type="Proteomes" id="UP000694680">
    <property type="component" value="Chromosome 22"/>
</dbReference>
<reference evidence="4" key="1">
    <citation type="submission" date="2020-06" db="EMBL/GenBank/DDBJ databases">
        <authorList>
            <consortium name="Wellcome Sanger Institute Data Sharing"/>
        </authorList>
    </citation>
    <scope>NUCLEOTIDE SEQUENCE [LARGE SCALE GENOMIC DNA]</scope>
</reference>
<sequence length="391" mass="43961">PREMGLYLAFWTQYWKLCKQKSGKHNTGVRQKSHFHNKEQFGDERRVLKEKNAIAYEEDKTVILEIDGEKAVAALELIRNIRELCGAIVACRLLEERKFEVTMANEEATRKLLDGFRIGEVRVHARELCSKEMVVSFLGMPAYITDEVILAKLIGWGVAAVSDVKRRMWPGTQIADGTRFVRVRFTDAVQSLPYSTKFDTANGPEYVRVIHNKQIRVCRGCLQPGHIFRECPDFMCHKCGAQGHFAREFWGVTGGIKCVLCFNTMNKCMCTVSREEVEDVAAAEGSEERMSALGPDGTEQVPLSPKGGPQRSTPGVSKGLKEPTPGVLRRVKPAVGEAGSSLPLKLTLCWTEGCRAAHDTDMMEINTIRKRTSADWQIRLSNKSRARKKLK</sequence>
<evidence type="ECO:0000313" key="5">
    <source>
        <dbReference type="Proteomes" id="UP000694680"/>
    </source>
</evidence>
<keyword evidence="1" id="KW-0863">Zinc-finger</keyword>